<sequence length="79" mass="8683">MEVEKQSGQPCQPGDLPWPATATPPRGGKWSPASSPHHHQMAGFTGKLGQCRPPGLKSQQWTITELSKGLQWITRIKKP</sequence>
<comment type="caution">
    <text evidence="2">The sequence shown here is derived from an EMBL/GenBank/DDBJ whole genome shotgun (WGS) entry which is preliminary data.</text>
</comment>
<name>A0A4Z2HTB0_9TELE</name>
<accession>A0A4Z2HTB0</accession>
<dbReference type="EMBL" id="SRLO01000182">
    <property type="protein sequence ID" value="TNN68988.1"/>
    <property type="molecule type" value="Genomic_DNA"/>
</dbReference>
<evidence type="ECO:0000256" key="1">
    <source>
        <dbReference type="SAM" id="MobiDB-lite"/>
    </source>
</evidence>
<keyword evidence="3" id="KW-1185">Reference proteome</keyword>
<dbReference type="AlphaFoldDB" id="A0A4Z2HTB0"/>
<evidence type="ECO:0000313" key="3">
    <source>
        <dbReference type="Proteomes" id="UP000314294"/>
    </source>
</evidence>
<protein>
    <submittedName>
        <fullName evidence="2">Uncharacterized protein</fullName>
    </submittedName>
</protein>
<evidence type="ECO:0000313" key="2">
    <source>
        <dbReference type="EMBL" id="TNN68988.1"/>
    </source>
</evidence>
<gene>
    <name evidence="2" type="ORF">EYF80_020849</name>
</gene>
<proteinExistence type="predicted"/>
<organism evidence="2 3">
    <name type="scientific">Liparis tanakae</name>
    <name type="common">Tanaka's snailfish</name>
    <dbReference type="NCBI Taxonomy" id="230148"/>
    <lineage>
        <taxon>Eukaryota</taxon>
        <taxon>Metazoa</taxon>
        <taxon>Chordata</taxon>
        <taxon>Craniata</taxon>
        <taxon>Vertebrata</taxon>
        <taxon>Euteleostomi</taxon>
        <taxon>Actinopterygii</taxon>
        <taxon>Neopterygii</taxon>
        <taxon>Teleostei</taxon>
        <taxon>Neoteleostei</taxon>
        <taxon>Acanthomorphata</taxon>
        <taxon>Eupercaria</taxon>
        <taxon>Perciformes</taxon>
        <taxon>Cottioidei</taxon>
        <taxon>Cottales</taxon>
        <taxon>Liparidae</taxon>
        <taxon>Liparis</taxon>
    </lineage>
</organism>
<feature type="compositionally biased region" description="Polar residues" evidence="1">
    <location>
        <begin position="1"/>
        <end position="10"/>
    </location>
</feature>
<reference evidence="2 3" key="1">
    <citation type="submission" date="2019-03" db="EMBL/GenBank/DDBJ databases">
        <title>First draft genome of Liparis tanakae, snailfish: a comprehensive survey of snailfish specific genes.</title>
        <authorList>
            <person name="Kim W."/>
            <person name="Song I."/>
            <person name="Jeong J.-H."/>
            <person name="Kim D."/>
            <person name="Kim S."/>
            <person name="Ryu S."/>
            <person name="Song J.Y."/>
            <person name="Lee S.K."/>
        </authorList>
    </citation>
    <scope>NUCLEOTIDE SEQUENCE [LARGE SCALE GENOMIC DNA]</scope>
    <source>
        <tissue evidence="2">Muscle</tissue>
    </source>
</reference>
<feature type="region of interest" description="Disordered" evidence="1">
    <location>
        <begin position="1"/>
        <end position="56"/>
    </location>
</feature>
<dbReference type="Proteomes" id="UP000314294">
    <property type="component" value="Unassembled WGS sequence"/>
</dbReference>